<keyword evidence="3" id="KW-1185">Reference proteome</keyword>
<gene>
    <name evidence="2" type="ORF">GCM10020367_69540</name>
</gene>
<name>A0ABP6SMG1_9ACTN</name>
<dbReference type="Pfam" id="PF24693">
    <property type="entry name" value="DUF7660"/>
    <property type="match status" value="1"/>
</dbReference>
<accession>A0ABP6SMG1</accession>
<dbReference type="Proteomes" id="UP001499990">
    <property type="component" value="Unassembled WGS sequence"/>
</dbReference>
<dbReference type="InterPro" id="IPR056077">
    <property type="entry name" value="DUF7660"/>
</dbReference>
<feature type="domain" description="DUF7660" evidence="1">
    <location>
        <begin position="19"/>
        <end position="91"/>
    </location>
</feature>
<reference evidence="3" key="1">
    <citation type="journal article" date="2019" name="Int. J. Syst. Evol. Microbiol.">
        <title>The Global Catalogue of Microorganisms (GCM) 10K type strain sequencing project: providing services to taxonomists for standard genome sequencing and annotation.</title>
        <authorList>
            <consortium name="The Broad Institute Genomics Platform"/>
            <consortium name="The Broad Institute Genome Sequencing Center for Infectious Disease"/>
            <person name="Wu L."/>
            <person name="Ma J."/>
        </authorList>
    </citation>
    <scope>NUCLEOTIDE SEQUENCE [LARGE SCALE GENOMIC DNA]</scope>
    <source>
        <strain evidence="3">JCM 9651</strain>
    </source>
</reference>
<organism evidence="2 3">
    <name type="scientific">Streptomyces sannanensis</name>
    <dbReference type="NCBI Taxonomy" id="285536"/>
    <lineage>
        <taxon>Bacteria</taxon>
        <taxon>Bacillati</taxon>
        <taxon>Actinomycetota</taxon>
        <taxon>Actinomycetes</taxon>
        <taxon>Kitasatosporales</taxon>
        <taxon>Streptomycetaceae</taxon>
        <taxon>Streptomyces</taxon>
    </lineage>
</organism>
<evidence type="ECO:0000313" key="2">
    <source>
        <dbReference type="EMBL" id="GAA3380802.1"/>
    </source>
</evidence>
<evidence type="ECO:0000313" key="3">
    <source>
        <dbReference type="Proteomes" id="UP001499990"/>
    </source>
</evidence>
<sequence>MPGKIFAMNSLNDTNWVRTRADLVAYIKQLSQEAEVQTNGWENQSLDRYLEALSAWTNDMDGYFINRGEPAPDRPDWSLIADMLRAACFYE</sequence>
<protein>
    <recommendedName>
        <fullName evidence="1">DUF7660 domain-containing protein</fullName>
    </recommendedName>
</protein>
<dbReference type="EMBL" id="BAAAYL010000002">
    <property type="protein sequence ID" value="GAA3380802.1"/>
    <property type="molecule type" value="Genomic_DNA"/>
</dbReference>
<proteinExistence type="predicted"/>
<dbReference type="RefSeq" id="WP_345045350.1">
    <property type="nucleotide sequence ID" value="NZ_BAAAYL010000002.1"/>
</dbReference>
<comment type="caution">
    <text evidence="2">The sequence shown here is derived from an EMBL/GenBank/DDBJ whole genome shotgun (WGS) entry which is preliminary data.</text>
</comment>
<evidence type="ECO:0000259" key="1">
    <source>
        <dbReference type="Pfam" id="PF24693"/>
    </source>
</evidence>